<reference evidence="2" key="1">
    <citation type="submission" date="2012-02" db="EMBL/GenBank/DDBJ databases">
        <title>Complete sequence of chromosome of Natrinema pellirubrum DSM 15624.</title>
        <authorList>
            <person name="Lucas S."/>
            <person name="Han J."/>
            <person name="Lapidus A."/>
            <person name="Cheng J.-F."/>
            <person name="Goodwin L."/>
            <person name="Pitluck S."/>
            <person name="Peters L."/>
            <person name="Teshima H."/>
            <person name="Detter J.C."/>
            <person name="Han C."/>
            <person name="Tapia R."/>
            <person name="Land M."/>
            <person name="Hauser L."/>
            <person name="Kyrpides N."/>
            <person name="Ivanova N."/>
            <person name="Pagani I."/>
            <person name="Sproer C."/>
            <person name="Anderson I."/>
            <person name="Woyke T."/>
        </authorList>
    </citation>
    <scope>NUCLEOTIDE SEQUENCE [LARGE SCALE GENOMIC DNA]</scope>
    <source>
        <strain evidence="2">DSM 15624 / JCM 10476 / NCIMB 786</strain>
    </source>
</reference>
<dbReference type="KEGG" id="npe:Natpe_1997"/>
<dbReference type="AlphaFoldDB" id="L0JN98"/>
<dbReference type="STRING" id="797303.Natpe_1997"/>
<dbReference type="eggNOG" id="arCOG04517">
    <property type="taxonomic scope" value="Archaea"/>
</dbReference>
<dbReference type="Proteomes" id="UP000010843">
    <property type="component" value="Chromosome"/>
</dbReference>
<proteinExistence type="predicted"/>
<protein>
    <submittedName>
        <fullName evidence="1">Uncharacterized protein</fullName>
    </submittedName>
</protein>
<sequence>MGRFTSGGNPYDKRRVYKRIHQRLSTQPEFSDVQYLPSKNRPREIHADVDVAQFLQQSYPSTTARVEIEFMFRQDWSHYWIQWVEPERGLSCGWHQDNTHSDLGQCHFQIDYPNGCVDREEATFLDAHPLSVVETRLQSLPEKLVEISIE</sequence>
<name>L0JN98_NATP1</name>
<organism evidence="1 2">
    <name type="scientific">Natrinema pellirubrum (strain DSM 15624 / CIP 106293 / JCM 10476 / NCIMB 786 / 157)</name>
    <dbReference type="NCBI Taxonomy" id="797303"/>
    <lineage>
        <taxon>Archaea</taxon>
        <taxon>Methanobacteriati</taxon>
        <taxon>Methanobacteriota</taxon>
        <taxon>Stenosarchaea group</taxon>
        <taxon>Halobacteria</taxon>
        <taxon>Halobacteriales</taxon>
        <taxon>Natrialbaceae</taxon>
        <taxon>Natrinema</taxon>
    </lineage>
</organism>
<gene>
    <name evidence="1" type="ordered locus">Natpe_1997</name>
</gene>
<dbReference type="HOGENOM" id="CLU_134819_0_0_2"/>
<evidence type="ECO:0000313" key="2">
    <source>
        <dbReference type="Proteomes" id="UP000010843"/>
    </source>
</evidence>
<evidence type="ECO:0000313" key="1">
    <source>
        <dbReference type="EMBL" id="AGB31831.1"/>
    </source>
</evidence>
<accession>L0JN98</accession>
<dbReference type="EMBL" id="CP003372">
    <property type="protein sequence ID" value="AGB31831.1"/>
    <property type="molecule type" value="Genomic_DNA"/>
</dbReference>